<evidence type="ECO:0000313" key="14">
    <source>
        <dbReference type="Proteomes" id="UP000051861"/>
    </source>
</evidence>
<evidence type="ECO:0000256" key="9">
    <source>
        <dbReference type="ARBA" id="ARBA00030592"/>
    </source>
</evidence>
<comment type="caution">
    <text evidence="13">The sequence shown here is derived from an EMBL/GenBank/DDBJ whole genome shotgun (WGS) entry which is preliminary data.</text>
</comment>
<keyword evidence="8" id="KW-0460">Magnesium</keyword>
<dbReference type="SUPFAM" id="SSF53244">
    <property type="entry name" value="MurD-like peptide ligases, peptide-binding domain"/>
    <property type="match status" value="1"/>
</dbReference>
<evidence type="ECO:0000259" key="11">
    <source>
        <dbReference type="Pfam" id="PF02875"/>
    </source>
</evidence>
<sequence length="398" mass="44225">MRYTQYLTSLEKFGINLGLERISYLLEKLGNPHLKFKSIHIAGTNGKGSTAAMAASILKEAGYKVGLYTSPHLFDYTERIKINGKDISKHDFMEGLRRVKKAAEEMRRQKRARKENPTVFEALTAVAFWYFAKKKIDYAVVEVGLGGRLDATNVISPLVSIITNIDYEHTEVLGKNLSKIAREKAGIIKPGVPVVTAEDKRKPLKVIRDRCEKRNCFLIGVGPGPTSPATILVGKHQKINAACAISAIRLAGIWISKAAIRRGLQKVNWPGRIQVISKDPRLIVDGAHNPAGAKALRVTIQEIFPGKYTLLFGCQKTKEFKKIWHELKPIASKIIITKSSHKLAAEPRKISKYLKKEKIGNCLTGSVKEGFSLWDKKKPLLVTGSLFAVADVLNYLDA</sequence>
<evidence type="ECO:0000256" key="2">
    <source>
        <dbReference type="ARBA" id="ARBA00008276"/>
    </source>
</evidence>
<gene>
    <name evidence="13" type="ORF">AMJ44_07340</name>
</gene>
<dbReference type="PANTHER" id="PTHR11136">
    <property type="entry name" value="FOLYLPOLYGLUTAMATE SYNTHASE-RELATED"/>
    <property type="match status" value="1"/>
</dbReference>
<dbReference type="InterPro" id="IPR036565">
    <property type="entry name" value="Mur-like_cat_sf"/>
</dbReference>
<dbReference type="SUPFAM" id="SSF53623">
    <property type="entry name" value="MurD-like peptide ligases, catalytic domain"/>
    <property type="match status" value="1"/>
</dbReference>
<feature type="domain" description="Mur ligase central" evidence="12">
    <location>
        <begin position="41"/>
        <end position="200"/>
    </location>
</feature>
<dbReference type="Pfam" id="PF08245">
    <property type="entry name" value="Mur_ligase_M"/>
    <property type="match status" value="1"/>
</dbReference>
<dbReference type="GO" id="GO:0004326">
    <property type="term" value="F:tetrahydrofolylpolyglutamate synthase activity"/>
    <property type="evidence" value="ECO:0007669"/>
    <property type="project" value="UniProtKB-EC"/>
</dbReference>
<keyword evidence="7" id="KW-0067">ATP-binding</keyword>
<comment type="cofactor">
    <cofactor evidence="1">
        <name>Mg(2+)</name>
        <dbReference type="ChEBI" id="CHEBI:18420"/>
    </cofactor>
</comment>
<feature type="domain" description="Mur ligase C-terminal" evidence="11">
    <location>
        <begin position="271"/>
        <end position="356"/>
    </location>
</feature>
<organism evidence="13 14">
    <name type="scientific">candidate division WOR-1 bacterium DG_54_3</name>
    <dbReference type="NCBI Taxonomy" id="1703775"/>
    <lineage>
        <taxon>Bacteria</taxon>
        <taxon>Bacillati</taxon>
        <taxon>Saganbacteria</taxon>
    </lineage>
</organism>
<dbReference type="GO" id="GO:0046872">
    <property type="term" value="F:metal ion binding"/>
    <property type="evidence" value="ECO:0007669"/>
    <property type="project" value="UniProtKB-KW"/>
</dbReference>
<dbReference type="Gene3D" id="3.40.1190.10">
    <property type="entry name" value="Mur-like, catalytic domain"/>
    <property type="match status" value="1"/>
</dbReference>
<dbReference type="InterPro" id="IPR036615">
    <property type="entry name" value="Mur_ligase_C_dom_sf"/>
</dbReference>
<dbReference type="Gene3D" id="3.90.190.20">
    <property type="entry name" value="Mur ligase, C-terminal domain"/>
    <property type="match status" value="1"/>
</dbReference>
<evidence type="ECO:0000313" key="13">
    <source>
        <dbReference type="EMBL" id="KPJ67193.1"/>
    </source>
</evidence>
<dbReference type="Proteomes" id="UP000051861">
    <property type="component" value="Unassembled WGS sequence"/>
</dbReference>
<reference evidence="13 14" key="1">
    <citation type="journal article" date="2015" name="Microbiome">
        <title>Genomic resolution of linkages in carbon, nitrogen, and sulfur cycling among widespread estuary sediment bacteria.</title>
        <authorList>
            <person name="Baker B.J."/>
            <person name="Lazar C.S."/>
            <person name="Teske A.P."/>
            <person name="Dick G.J."/>
        </authorList>
    </citation>
    <scope>NUCLEOTIDE SEQUENCE [LARGE SCALE GENOMIC DNA]</scope>
    <source>
        <strain evidence="13">DG_54_3</strain>
    </source>
</reference>
<evidence type="ECO:0000256" key="6">
    <source>
        <dbReference type="ARBA" id="ARBA00022741"/>
    </source>
</evidence>
<dbReference type="EMBL" id="LIZX01000064">
    <property type="protein sequence ID" value="KPJ67193.1"/>
    <property type="molecule type" value="Genomic_DNA"/>
</dbReference>
<keyword evidence="4" id="KW-0436">Ligase</keyword>
<dbReference type="GO" id="GO:0005737">
    <property type="term" value="C:cytoplasm"/>
    <property type="evidence" value="ECO:0007669"/>
    <property type="project" value="TreeGrafter"/>
</dbReference>
<dbReference type="PIRSF" id="PIRSF001563">
    <property type="entry name" value="Folylpolyglu_synth"/>
    <property type="match status" value="1"/>
</dbReference>
<dbReference type="Pfam" id="PF02875">
    <property type="entry name" value="Mur_ligase_C"/>
    <property type="match status" value="1"/>
</dbReference>
<dbReference type="PANTHER" id="PTHR11136:SF0">
    <property type="entry name" value="DIHYDROFOLATE SYNTHETASE-RELATED"/>
    <property type="match status" value="1"/>
</dbReference>
<accession>A0A0S7XYW5</accession>
<dbReference type="FunFam" id="3.40.1190.10:FF:000011">
    <property type="entry name" value="Folylpolyglutamate synthase/dihydrofolate synthase"/>
    <property type="match status" value="1"/>
</dbReference>
<proteinExistence type="inferred from homology"/>
<name>A0A0S7XYW5_UNCSA</name>
<dbReference type="NCBIfam" id="TIGR01499">
    <property type="entry name" value="folC"/>
    <property type="match status" value="1"/>
</dbReference>
<evidence type="ECO:0000256" key="5">
    <source>
        <dbReference type="ARBA" id="ARBA00022723"/>
    </source>
</evidence>
<evidence type="ECO:0000256" key="8">
    <source>
        <dbReference type="ARBA" id="ARBA00022842"/>
    </source>
</evidence>
<dbReference type="PATRIC" id="fig|1703775.3.peg.2874"/>
<evidence type="ECO:0000256" key="3">
    <source>
        <dbReference type="ARBA" id="ARBA00013025"/>
    </source>
</evidence>
<dbReference type="GO" id="GO:0008841">
    <property type="term" value="F:dihydrofolate synthase activity"/>
    <property type="evidence" value="ECO:0007669"/>
    <property type="project" value="TreeGrafter"/>
</dbReference>
<evidence type="ECO:0000256" key="7">
    <source>
        <dbReference type="ARBA" id="ARBA00022840"/>
    </source>
</evidence>
<dbReference type="AlphaFoldDB" id="A0A0S7XYW5"/>
<dbReference type="EC" id="6.3.2.17" evidence="3"/>
<dbReference type="InterPro" id="IPR001645">
    <property type="entry name" value="Folylpolyglutamate_synth"/>
</dbReference>
<dbReference type="PROSITE" id="PS01012">
    <property type="entry name" value="FOLYLPOLYGLU_SYNT_2"/>
    <property type="match status" value="1"/>
</dbReference>
<keyword evidence="6" id="KW-0547">Nucleotide-binding</keyword>
<protein>
    <recommendedName>
        <fullName evidence="3">tetrahydrofolate synthase</fullName>
        <ecNumber evidence="3">6.3.2.17</ecNumber>
    </recommendedName>
    <alternativeName>
        <fullName evidence="9">Tetrahydrofolylpolyglutamate synthase</fullName>
    </alternativeName>
</protein>
<dbReference type="GO" id="GO:0005524">
    <property type="term" value="F:ATP binding"/>
    <property type="evidence" value="ECO:0007669"/>
    <property type="project" value="UniProtKB-KW"/>
</dbReference>
<evidence type="ECO:0000259" key="12">
    <source>
        <dbReference type="Pfam" id="PF08245"/>
    </source>
</evidence>
<evidence type="ECO:0000256" key="10">
    <source>
        <dbReference type="ARBA" id="ARBA00047493"/>
    </source>
</evidence>
<evidence type="ECO:0000256" key="1">
    <source>
        <dbReference type="ARBA" id="ARBA00001946"/>
    </source>
</evidence>
<comment type="catalytic activity">
    <reaction evidence="10">
        <text>(6S)-5,6,7,8-tetrahydrofolyl-(gamma-L-Glu)(n) + L-glutamate + ATP = (6S)-5,6,7,8-tetrahydrofolyl-(gamma-L-Glu)(n+1) + ADP + phosphate + H(+)</text>
        <dbReference type="Rhea" id="RHEA:10580"/>
        <dbReference type="Rhea" id="RHEA-COMP:14738"/>
        <dbReference type="Rhea" id="RHEA-COMP:14740"/>
        <dbReference type="ChEBI" id="CHEBI:15378"/>
        <dbReference type="ChEBI" id="CHEBI:29985"/>
        <dbReference type="ChEBI" id="CHEBI:30616"/>
        <dbReference type="ChEBI" id="CHEBI:43474"/>
        <dbReference type="ChEBI" id="CHEBI:141005"/>
        <dbReference type="ChEBI" id="CHEBI:456216"/>
        <dbReference type="EC" id="6.3.2.17"/>
    </reaction>
</comment>
<dbReference type="InterPro" id="IPR018109">
    <property type="entry name" value="Folylpolyglutamate_synth_CS"/>
</dbReference>
<dbReference type="InterPro" id="IPR004101">
    <property type="entry name" value="Mur_ligase_C"/>
</dbReference>
<comment type="similarity">
    <text evidence="2">Belongs to the folylpolyglutamate synthase family.</text>
</comment>
<keyword evidence="5" id="KW-0479">Metal-binding</keyword>
<evidence type="ECO:0000256" key="4">
    <source>
        <dbReference type="ARBA" id="ARBA00022598"/>
    </source>
</evidence>
<dbReference type="InterPro" id="IPR013221">
    <property type="entry name" value="Mur_ligase_cen"/>
</dbReference>